<dbReference type="GO" id="GO:0003677">
    <property type="term" value="F:DNA binding"/>
    <property type="evidence" value="ECO:0007669"/>
    <property type="project" value="UniProtKB-UniRule"/>
</dbReference>
<keyword evidence="5" id="KW-1185">Reference proteome</keyword>
<dbReference type="Pfam" id="PF17938">
    <property type="entry name" value="TetR_C_29"/>
    <property type="match status" value="1"/>
</dbReference>
<keyword evidence="1 2" id="KW-0238">DNA-binding</keyword>
<feature type="domain" description="HTH tetR-type" evidence="3">
    <location>
        <begin position="26"/>
        <end position="86"/>
    </location>
</feature>
<name>A0A494XRP9_9BURK</name>
<dbReference type="InterPro" id="IPR009057">
    <property type="entry name" value="Homeodomain-like_sf"/>
</dbReference>
<accession>A0A494XRP9</accession>
<gene>
    <name evidence="4" type="ORF">D7S86_18830</name>
</gene>
<evidence type="ECO:0000259" key="3">
    <source>
        <dbReference type="PROSITE" id="PS50977"/>
    </source>
</evidence>
<comment type="caution">
    <text evidence="4">The sequence shown here is derived from an EMBL/GenBank/DDBJ whole genome shotgun (WGS) entry which is preliminary data.</text>
</comment>
<dbReference type="RefSeq" id="WP_121088411.1">
    <property type="nucleotide sequence ID" value="NZ_RBZU01000009.1"/>
</dbReference>
<evidence type="ECO:0000256" key="2">
    <source>
        <dbReference type="PROSITE-ProRule" id="PRU00335"/>
    </source>
</evidence>
<reference evidence="4 5" key="1">
    <citation type="submission" date="2018-10" db="EMBL/GenBank/DDBJ databases">
        <title>Robbsia sp. DHC34, isolated from soil.</title>
        <authorList>
            <person name="Gao Z.-H."/>
            <person name="Qiu L.-H."/>
        </authorList>
    </citation>
    <scope>NUCLEOTIDE SEQUENCE [LARGE SCALE GENOMIC DNA]</scope>
    <source>
        <strain evidence="4 5">DHC34</strain>
    </source>
</reference>
<evidence type="ECO:0000313" key="5">
    <source>
        <dbReference type="Proteomes" id="UP000270342"/>
    </source>
</evidence>
<dbReference type="InterPro" id="IPR036271">
    <property type="entry name" value="Tet_transcr_reg_TetR-rel_C_sf"/>
</dbReference>
<dbReference type="PROSITE" id="PS50977">
    <property type="entry name" value="HTH_TETR_2"/>
    <property type="match status" value="1"/>
</dbReference>
<dbReference type="EMBL" id="RBZU01000009">
    <property type="protein sequence ID" value="RKP50193.1"/>
    <property type="molecule type" value="Genomic_DNA"/>
</dbReference>
<dbReference type="SUPFAM" id="SSF48498">
    <property type="entry name" value="Tetracyclin repressor-like, C-terminal domain"/>
    <property type="match status" value="1"/>
</dbReference>
<feature type="DNA-binding region" description="H-T-H motif" evidence="2">
    <location>
        <begin position="49"/>
        <end position="68"/>
    </location>
</feature>
<dbReference type="InterPro" id="IPR050109">
    <property type="entry name" value="HTH-type_TetR-like_transc_reg"/>
</dbReference>
<dbReference type="PANTHER" id="PTHR30328:SF54">
    <property type="entry name" value="HTH-TYPE TRANSCRIPTIONAL REPRESSOR SCO4008"/>
    <property type="match status" value="1"/>
</dbReference>
<dbReference type="SUPFAM" id="SSF46689">
    <property type="entry name" value="Homeodomain-like"/>
    <property type="match status" value="1"/>
</dbReference>
<dbReference type="Gene3D" id="1.10.357.10">
    <property type="entry name" value="Tetracycline Repressor, domain 2"/>
    <property type="match status" value="1"/>
</dbReference>
<proteinExistence type="predicted"/>
<dbReference type="Proteomes" id="UP000270342">
    <property type="component" value="Unassembled WGS sequence"/>
</dbReference>
<dbReference type="InterPro" id="IPR001647">
    <property type="entry name" value="HTH_TetR"/>
</dbReference>
<sequence length="243" mass="27380">MPRKPASPAPAKSGATTLTHRQRLAATTRARIFKTAIREFADKGFSGARVETIATRAKVNIRMIYHYFGGKEALYIEVLEHVLANLRDEERKLELDVERIEPVNGILQLYDFTEGHFAAHPELLNLLSSENLNRARFLKRSKLIPKISSPVLDMLRTLIERGEQTAVMRTGIDALHLYVLLVSLCYFHKSNAFTISRMFDTDMLTADWQAAHKRQAHEVIRAFLVSGSQTAHAALSIAAIDDL</sequence>
<dbReference type="PANTHER" id="PTHR30328">
    <property type="entry name" value="TRANSCRIPTIONAL REPRESSOR"/>
    <property type="match status" value="1"/>
</dbReference>
<dbReference type="OrthoDB" id="2356263at2"/>
<evidence type="ECO:0000256" key="1">
    <source>
        <dbReference type="ARBA" id="ARBA00023125"/>
    </source>
</evidence>
<protein>
    <submittedName>
        <fullName evidence="4">TetR/AcrR family transcriptional regulator</fullName>
    </submittedName>
</protein>
<dbReference type="PRINTS" id="PR00455">
    <property type="entry name" value="HTHTETR"/>
</dbReference>
<evidence type="ECO:0000313" key="4">
    <source>
        <dbReference type="EMBL" id="RKP50193.1"/>
    </source>
</evidence>
<dbReference type="InterPro" id="IPR041474">
    <property type="entry name" value="NicS_C"/>
</dbReference>
<dbReference type="AlphaFoldDB" id="A0A494XRP9"/>
<dbReference type="Pfam" id="PF00440">
    <property type="entry name" value="TetR_N"/>
    <property type="match status" value="1"/>
</dbReference>
<organism evidence="4 5">
    <name type="scientific">Pararobbsia silviterrae</name>
    <dbReference type="NCBI Taxonomy" id="1792498"/>
    <lineage>
        <taxon>Bacteria</taxon>
        <taxon>Pseudomonadati</taxon>
        <taxon>Pseudomonadota</taxon>
        <taxon>Betaproteobacteria</taxon>
        <taxon>Burkholderiales</taxon>
        <taxon>Burkholderiaceae</taxon>
        <taxon>Pararobbsia</taxon>
    </lineage>
</organism>